<dbReference type="Gene3D" id="3.40.1090.10">
    <property type="entry name" value="Cytosolic phospholipase A2 catalytic domain"/>
    <property type="match status" value="1"/>
</dbReference>
<proteinExistence type="predicted"/>
<organism evidence="6 7">
    <name type="scientific">SAR86 cluster bacterium</name>
    <dbReference type="NCBI Taxonomy" id="2030880"/>
    <lineage>
        <taxon>Bacteria</taxon>
        <taxon>Pseudomonadati</taxon>
        <taxon>Pseudomonadota</taxon>
        <taxon>Gammaproteobacteria</taxon>
        <taxon>SAR86 cluster</taxon>
    </lineage>
</organism>
<keyword evidence="3 4" id="KW-0443">Lipid metabolism</keyword>
<reference evidence="7" key="1">
    <citation type="submission" date="2017-08" db="EMBL/GenBank/DDBJ databases">
        <title>A dynamic microbial community with high functional redundancy inhabits the cold, oxic subseafloor aquifer.</title>
        <authorList>
            <person name="Tully B.J."/>
            <person name="Wheat C.G."/>
            <person name="Glazer B.T."/>
            <person name="Huber J.A."/>
        </authorList>
    </citation>
    <scope>NUCLEOTIDE SEQUENCE [LARGE SCALE GENOMIC DNA]</scope>
</reference>
<name>A0A2A5B4T6_9GAMM</name>
<protein>
    <submittedName>
        <fullName evidence="6">Patatin</fullName>
    </submittedName>
</protein>
<keyword evidence="1 4" id="KW-0378">Hydrolase</keyword>
<dbReference type="GO" id="GO:0016787">
    <property type="term" value="F:hydrolase activity"/>
    <property type="evidence" value="ECO:0007669"/>
    <property type="project" value="UniProtKB-UniRule"/>
</dbReference>
<comment type="caution">
    <text evidence="4">Lacks conserved residue(s) required for the propagation of feature annotation.</text>
</comment>
<evidence type="ECO:0000313" key="6">
    <source>
        <dbReference type="EMBL" id="PCJ26098.1"/>
    </source>
</evidence>
<dbReference type="PANTHER" id="PTHR14226:SF57">
    <property type="entry name" value="BLR7027 PROTEIN"/>
    <property type="match status" value="1"/>
</dbReference>
<evidence type="ECO:0000256" key="4">
    <source>
        <dbReference type="PROSITE-ProRule" id="PRU01161"/>
    </source>
</evidence>
<dbReference type="GO" id="GO:0016042">
    <property type="term" value="P:lipid catabolic process"/>
    <property type="evidence" value="ECO:0007669"/>
    <property type="project" value="UniProtKB-UniRule"/>
</dbReference>
<dbReference type="EMBL" id="NVVJ01000013">
    <property type="protein sequence ID" value="PCJ26098.1"/>
    <property type="molecule type" value="Genomic_DNA"/>
</dbReference>
<feature type="short sequence motif" description="GXSXG" evidence="4">
    <location>
        <begin position="48"/>
        <end position="52"/>
    </location>
</feature>
<dbReference type="SUPFAM" id="SSF52151">
    <property type="entry name" value="FabD/lysophospholipase-like"/>
    <property type="match status" value="1"/>
</dbReference>
<comment type="caution">
    <text evidence="6">The sequence shown here is derived from an EMBL/GenBank/DDBJ whole genome shotgun (WGS) entry which is preliminary data.</text>
</comment>
<feature type="active site" description="Proton acceptor" evidence="4">
    <location>
        <position position="211"/>
    </location>
</feature>
<feature type="domain" description="PNPLA" evidence="5">
    <location>
        <begin position="12"/>
        <end position="224"/>
    </location>
</feature>
<dbReference type="InterPro" id="IPR016035">
    <property type="entry name" value="Acyl_Trfase/lysoPLipase"/>
</dbReference>
<evidence type="ECO:0000256" key="3">
    <source>
        <dbReference type="ARBA" id="ARBA00023098"/>
    </source>
</evidence>
<evidence type="ECO:0000256" key="1">
    <source>
        <dbReference type="ARBA" id="ARBA00022801"/>
    </source>
</evidence>
<gene>
    <name evidence="6" type="ORF">COA96_06265</name>
</gene>
<keyword evidence="2 4" id="KW-0442">Lipid degradation</keyword>
<dbReference type="Pfam" id="PF01734">
    <property type="entry name" value="Patatin"/>
    <property type="match status" value="1"/>
</dbReference>
<dbReference type="InterPro" id="IPR050301">
    <property type="entry name" value="NTE"/>
</dbReference>
<sequence length="400" mass="43153">MLKQYNADRIGLILSGGGARAAYQVGVLRAIANILPKDACSPFHIISGTSAGALNAASLASHAHRLRTGVRILEHVWKNISSDQVYVPQSGNLLGSASSLVLSMVAGKPDSPPLSLLDNTPLASLLSRVLKLERIQGNIDKGFLDALSITASAYSSGESVSFYQGIKGLKDWSGPHRVGRRADIKLQHLLASSAIPVLFPATQIENQYYGDGAVRQLAPTSTAIHLGARRILAIGVSGNRLKKPSNEESSSGVENEAVGELAIPTTPSTPDSAPEAPSLSQIIGHILNSAFVDTLENDLEFLRHMNEVLPYVPEHIKEQAEFPMHEVDLLEISPTKELNLLAAKHYDELPKTMSRYVKGSSSGTLLSLVLFEKGFCTDLMKLGFEDAMEKEQSIAQFFKH</sequence>
<dbReference type="PROSITE" id="PS51635">
    <property type="entry name" value="PNPLA"/>
    <property type="match status" value="1"/>
</dbReference>
<dbReference type="PANTHER" id="PTHR14226">
    <property type="entry name" value="NEUROPATHY TARGET ESTERASE/SWISS CHEESE D.MELANOGASTER"/>
    <property type="match status" value="1"/>
</dbReference>
<evidence type="ECO:0000313" key="7">
    <source>
        <dbReference type="Proteomes" id="UP000218327"/>
    </source>
</evidence>
<feature type="active site" description="Nucleophile" evidence="4">
    <location>
        <position position="50"/>
    </location>
</feature>
<feature type="short sequence motif" description="DGA/G" evidence="4">
    <location>
        <begin position="211"/>
        <end position="213"/>
    </location>
</feature>
<accession>A0A2A5B4T6</accession>
<dbReference type="AlphaFoldDB" id="A0A2A5B4T6"/>
<dbReference type="InterPro" id="IPR002641">
    <property type="entry name" value="PNPLA_dom"/>
</dbReference>
<dbReference type="Proteomes" id="UP000218327">
    <property type="component" value="Unassembled WGS sequence"/>
</dbReference>
<dbReference type="CDD" id="cd07209">
    <property type="entry name" value="Pat_hypo_Ecoli_Z1214_like"/>
    <property type="match status" value="1"/>
</dbReference>
<evidence type="ECO:0000256" key="2">
    <source>
        <dbReference type="ARBA" id="ARBA00022963"/>
    </source>
</evidence>
<evidence type="ECO:0000259" key="5">
    <source>
        <dbReference type="PROSITE" id="PS51635"/>
    </source>
</evidence>